<name>A0AAQ0BTM9_BURGL</name>
<proteinExistence type="predicted"/>
<feature type="domain" description="Metalloprotease TldD/E C-terminal" evidence="1">
    <location>
        <begin position="239"/>
        <end position="451"/>
    </location>
</feature>
<dbReference type="Proteomes" id="UP000594892">
    <property type="component" value="Chromosome 1"/>
</dbReference>
<dbReference type="GO" id="GO:0008237">
    <property type="term" value="F:metallopeptidase activity"/>
    <property type="evidence" value="ECO:0007669"/>
    <property type="project" value="InterPro"/>
</dbReference>
<dbReference type="InterPro" id="IPR036059">
    <property type="entry name" value="TldD/PmbA_sf"/>
</dbReference>
<protein>
    <submittedName>
        <fullName evidence="3">Peptidase U62</fullName>
    </submittedName>
</protein>
<accession>A0AAQ0BTM9</accession>
<organism evidence="3 4">
    <name type="scientific">Burkholderia glumae</name>
    <name type="common">Pseudomonas glumae</name>
    <dbReference type="NCBI Taxonomy" id="337"/>
    <lineage>
        <taxon>Bacteria</taxon>
        <taxon>Pseudomonadati</taxon>
        <taxon>Pseudomonadota</taxon>
        <taxon>Betaproteobacteria</taxon>
        <taxon>Burkholderiales</taxon>
        <taxon>Burkholderiaceae</taxon>
        <taxon>Burkholderia</taxon>
    </lineage>
</organism>
<feature type="domain" description="Metalloprotease TldD/E central" evidence="2">
    <location>
        <begin position="125"/>
        <end position="232"/>
    </location>
</feature>
<evidence type="ECO:0000313" key="4">
    <source>
        <dbReference type="Proteomes" id="UP000594892"/>
    </source>
</evidence>
<dbReference type="InterPro" id="IPR035068">
    <property type="entry name" value="TldD/PmbA_N"/>
</dbReference>
<dbReference type="Gene3D" id="3.30.2290.10">
    <property type="entry name" value="PmbA/TldD superfamily"/>
    <property type="match status" value="1"/>
</dbReference>
<dbReference type="EMBL" id="CP065600">
    <property type="protein sequence ID" value="QPQ91402.1"/>
    <property type="molecule type" value="Genomic_DNA"/>
</dbReference>
<reference evidence="3 4" key="1">
    <citation type="submission" date="2020-12" db="EMBL/GenBank/DDBJ databases">
        <title>FDA dAtabase for Regulatory Grade micrObial Sequences (FDA-ARGOS): Supporting development and validation of Infectious Disease Dx tests.</title>
        <authorList>
            <person name="Minogue T."/>
            <person name="Wolcott M."/>
            <person name="Wasieloski L."/>
            <person name="Aguilar W."/>
            <person name="Moore D."/>
            <person name="Jaissle J."/>
            <person name="Tallon L."/>
            <person name="Sadzewicz L."/>
            <person name="Zhao X."/>
            <person name="Boylan J."/>
            <person name="Ott S."/>
            <person name="Bowen H."/>
            <person name="Vavikolanu K."/>
            <person name="Mehta A."/>
            <person name="Aluvathingal J."/>
            <person name="Nadendla S."/>
            <person name="Yan Y."/>
            <person name="Sichtig H."/>
        </authorList>
    </citation>
    <scope>NUCLEOTIDE SEQUENCE [LARGE SCALE GENOMIC DNA]</scope>
    <source>
        <strain evidence="3 4">FDAARGOS_949</strain>
    </source>
</reference>
<dbReference type="InterPro" id="IPR045570">
    <property type="entry name" value="Metalloprtase-TldD/E_cen_dom"/>
</dbReference>
<gene>
    <name evidence="3" type="ORF">I6H06_11040</name>
</gene>
<dbReference type="PANTHER" id="PTHR43421">
    <property type="entry name" value="METALLOPROTEASE PMBA"/>
    <property type="match status" value="1"/>
</dbReference>
<evidence type="ECO:0000313" key="3">
    <source>
        <dbReference type="EMBL" id="QPQ91402.1"/>
    </source>
</evidence>
<dbReference type="GO" id="GO:0006508">
    <property type="term" value="P:proteolysis"/>
    <property type="evidence" value="ECO:0007669"/>
    <property type="project" value="InterPro"/>
</dbReference>
<dbReference type="GO" id="GO:0005829">
    <property type="term" value="C:cytosol"/>
    <property type="evidence" value="ECO:0007669"/>
    <property type="project" value="TreeGrafter"/>
</dbReference>
<dbReference type="InterPro" id="IPR047657">
    <property type="entry name" value="PmbA"/>
</dbReference>
<dbReference type="SUPFAM" id="SSF111283">
    <property type="entry name" value="Putative modulator of DNA gyrase, PmbA/TldD"/>
    <property type="match status" value="1"/>
</dbReference>
<dbReference type="Pfam" id="PF19289">
    <property type="entry name" value="PmbA_TldD_3rd"/>
    <property type="match status" value="1"/>
</dbReference>
<dbReference type="InterPro" id="IPR045569">
    <property type="entry name" value="Metalloprtase-TldD/E_C"/>
</dbReference>
<dbReference type="RefSeq" id="WP_012733853.1">
    <property type="nucleotide sequence ID" value="NZ_JAMQEM010000006.1"/>
</dbReference>
<evidence type="ECO:0000259" key="1">
    <source>
        <dbReference type="Pfam" id="PF19289"/>
    </source>
</evidence>
<dbReference type="Pfam" id="PF19290">
    <property type="entry name" value="PmbA_TldD_2nd"/>
    <property type="match status" value="1"/>
</dbReference>
<sequence>MQSSRMQWQELAAELETSAERVIELARRAGAQGARVEIEAAESSAVTVTNGVSTERSFCGTREMTVTVLRDGKRALAKSSDLSDEGLKQAVLAAIEGTAATEADPAAGLADPGLLAREFPDLDLYHPLDWSLDELGAHAQRAEDAARAHDPSISTSKGVTVRTASGTSLLATSAGFLATAPWSVHSIACAPVALRAGERQIGFWGDARRAFDDLAPPEAVGAAAARRAVGALGARQVATQQCPVLFEPSAALGLLGDLVSAASGDALYRSGSFLRNGIDAPLFPSHVQLREEPFLKRGMASRCFDCDGIAGQSRSVVEEGCLRGFFLGLYAARRLNLAPTGNGYGPHNLEMRSTHTQAADDFAAMLGRLHRGLLVTEMVGGGVNPSTGDVSRGAKGFWVENGEIQFSVSGITIASNLGRMFGGLQAIGSDAITRGWATSGSWLIDAMMVGGA</sequence>
<dbReference type="PANTHER" id="PTHR43421:SF1">
    <property type="entry name" value="METALLOPROTEASE PMBA"/>
    <property type="match status" value="1"/>
</dbReference>
<evidence type="ECO:0000259" key="2">
    <source>
        <dbReference type="Pfam" id="PF19290"/>
    </source>
</evidence>
<dbReference type="AlphaFoldDB" id="A0AAQ0BTM9"/>